<dbReference type="GO" id="GO:0008373">
    <property type="term" value="F:sialyltransferase activity"/>
    <property type="evidence" value="ECO:0007669"/>
    <property type="project" value="InterPro"/>
</dbReference>
<keyword evidence="7" id="KW-1133">Transmembrane helix</keyword>
<evidence type="ECO:0000256" key="4">
    <source>
        <dbReference type="ARBA" id="ARBA00022679"/>
    </source>
</evidence>
<keyword evidence="10" id="KW-0325">Glycoprotein</keyword>
<evidence type="ECO:0000313" key="12">
    <source>
        <dbReference type="EMBL" id="KAK3257631.1"/>
    </source>
</evidence>
<evidence type="ECO:0000256" key="10">
    <source>
        <dbReference type="ARBA" id="ARBA00023180"/>
    </source>
</evidence>
<evidence type="ECO:0000256" key="2">
    <source>
        <dbReference type="ARBA" id="ARBA00006003"/>
    </source>
</evidence>
<comment type="similarity">
    <text evidence="2">Belongs to the glycosyltransferase 29 family.</text>
</comment>
<proteinExistence type="inferred from homology"/>
<keyword evidence="13" id="KW-1185">Reference proteome</keyword>
<evidence type="ECO:0000256" key="5">
    <source>
        <dbReference type="ARBA" id="ARBA00022692"/>
    </source>
</evidence>
<keyword evidence="5" id="KW-0812">Transmembrane</keyword>
<keyword evidence="4" id="KW-0808">Transferase</keyword>
<dbReference type="AlphaFoldDB" id="A0AAE0FE13"/>
<keyword evidence="3" id="KW-0328">Glycosyltransferase</keyword>
<dbReference type="Proteomes" id="UP001190700">
    <property type="component" value="Unassembled WGS sequence"/>
</dbReference>
<dbReference type="GO" id="GO:0000139">
    <property type="term" value="C:Golgi membrane"/>
    <property type="evidence" value="ECO:0007669"/>
    <property type="project" value="UniProtKB-SubCell"/>
</dbReference>
<comment type="caution">
    <text evidence="12">The sequence shown here is derived from an EMBL/GenBank/DDBJ whole genome shotgun (WGS) entry which is preliminary data.</text>
</comment>
<evidence type="ECO:0000256" key="3">
    <source>
        <dbReference type="ARBA" id="ARBA00022676"/>
    </source>
</evidence>
<accession>A0AAE0FE13</accession>
<evidence type="ECO:0000256" key="9">
    <source>
        <dbReference type="ARBA" id="ARBA00023136"/>
    </source>
</evidence>
<reference evidence="12 13" key="1">
    <citation type="journal article" date="2015" name="Genome Biol. Evol.">
        <title>Comparative Genomics of a Bacterivorous Green Alga Reveals Evolutionary Causalities and Consequences of Phago-Mixotrophic Mode of Nutrition.</title>
        <authorList>
            <person name="Burns J.A."/>
            <person name="Paasch A."/>
            <person name="Narechania A."/>
            <person name="Kim E."/>
        </authorList>
    </citation>
    <scope>NUCLEOTIDE SEQUENCE [LARGE SCALE GENOMIC DNA]</scope>
    <source>
        <strain evidence="12 13">PLY_AMNH</strain>
    </source>
</reference>
<evidence type="ECO:0000313" key="13">
    <source>
        <dbReference type="Proteomes" id="UP001190700"/>
    </source>
</evidence>
<evidence type="ECO:0000256" key="8">
    <source>
        <dbReference type="ARBA" id="ARBA00023034"/>
    </source>
</evidence>
<feature type="non-terminal residue" evidence="12">
    <location>
        <position position="1"/>
    </location>
</feature>
<evidence type="ECO:0000256" key="11">
    <source>
        <dbReference type="SAM" id="MobiDB-lite"/>
    </source>
</evidence>
<organism evidence="12 13">
    <name type="scientific">Cymbomonas tetramitiformis</name>
    <dbReference type="NCBI Taxonomy" id="36881"/>
    <lineage>
        <taxon>Eukaryota</taxon>
        <taxon>Viridiplantae</taxon>
        <taxon>Chlorophyta</taxon>
        <taxon>Pyramimonadophyceae</taxon>
        <taxon>Pyramimonadales</taxon>
        <taxon>Pyramimonadaceae</taxon>
        <taxon>Cymbomonas</taxon>
    </lineage>
</organism>
<gene>
    <name evidence="12" type="ORF">CYMTET_33293</name>
</gene>
<dbReference type="EMBL" id="LGRX02020298">
    <property type="protein sequence ID" value="KAK3257631.1"/>
    <property type="molecule type" value="Genomic_DNA"/>
</dbReference>
<dbReference type="InterPro" id="IPR038578">
    <property type="entry name" value="GT29-like_sf"/>
</dbReference>
<evidence type="ECO:0000256" key="7">
    <source>
        <dbReference type="ARBA" id="ARBA00022989"/>
    </source>
</evidence>
<dbReference type="Gene3D" id="3.90.1480.20">
    <property type="entry name" value="Glycosyl transferase family 29"/>
    <property type="match status" value="1"/>
</dbReference>
<keyword evidence="8" id="KW-0333">Golgi apparatus</keyword>
<evidence type="ECO:0000256" key="1">
    <source>
        <dbReference type="ARBA" id="ARBA00004323"/>
    </source>
</evidence>
<dbReference type="Pfam" id="PF00777">
    <property type="entry name" value="Glyco_transf_29"/>
    <property type="match status" value="1"/>
</dbReference>
<dbReference type="InterPro" id="IPR001675">
    <property type="entry name" value="Glyco_trans_29"/>
</dbReference>
<name>A0AAE0FE13_9CHLO</name>
<sequence>CSSSAGNPETQAPRGRPRPPNQNRELTRRYQTCALVGNGPGVREVANGEAIDAHDAVFRFNTLQNTAGKNGTDPFIGNKVSFRMFNKKRIATLGRLGFVPADNEAWLFWNYAAFPMLGRVANINKVNASAGGGLRAPIG</sequence>
<keyword evidence="9" id="KW-0472">Membrane</keyword>
<feature type="compositionally biased region" description="Polar residues" evidence="11">
    <location>
        <begin position="1"/>
        <end position="10"/>
    </location>
</feature>
<protein>
    <submittedName>
        <fullName evidence="12">Uncharacterized protein</fullName>
    </submittedName>
</protein>
<comment type="subcellular location">
    <subcellularLocation>
        <location evidence="1">Golgi apparatus membrane</location>
        <topology evidence="1">Single-pass type II membrane protein</topology>
    </subcellularLocation>
</comment>
<keyword evidence="6" id="KW-0735">Signal-anchor</keyword>
<feature type="region of interest" description="Disordered" evidence="11">
    <location>
        <begin position="1"/>
        <end position="25"/>
    </location>
</feature>
<evidence type="ECO:0000256" key="6">
    <source>
        <dbReference type="ARBA" id="ARBA00022968"/>
    </source>
</evidence>